<evidence type="ECO:0000256" key="7">
    <source>
        <dbReference type="SAM" id="SignalP"/>
    </source>
</evidence>
<name>A0A7S4HE27_9EUKA</name>
<evidence type="ECO:0000256" key="3">
    <source>
        <dbReference type="ARBA" id="ARBA00023157"/>
    </source>
</evidence>
<dbReference type="EMBL" id="HBKO01003155">
    <property type="protein sequence ID" value="CAE2196235.1"/>
    <property type="molecule type" value="Transcribed_RNA"/>
</dbReference>
<evidence type="ECO:0000313" key="8">
    <source>
        <dbReference type="EMBL" id="CAE2196235.1"/>
    </source>
</evidence>
<dbReference type="InterPro" id="IPR012334">
    <property type="entry name" value="Pectin_lyas_fold"/>
</dbReference>
<keyword evidence="4" id="KW-0325">Glycoprotein</keyword>
<proteinExistence type="inferred from homology"/>
<dbReference type="GO" id="GO:0046576">
    <property type="term" value="F:rhamnogalacturonan alpha-L-rhamnopyranosyl-(1-&gt;4)-alpha-D-galactopyranosyluronide lyase activity"/>
    <property type="evidence" value="ECO:0007669"/>
    <property type="project" value="UniProtKB-ARBA"/>
</dbReference>
<dbReference type="InterPro" id="IPR000743">
    <property type="entry name" value="Glyco_hydro_28"/>
</dbReference>
<dbReference type="Pfam" id="PF00295">
    <property type="entry name" value="Glyco_hydro_28"/>
    <property type="match status" value="1"/>
</dbReference>
<keyword evidence="5 6" id="KW-0326">Glycosidase</keyword>
<evidence type="ECO:0000256" key="2">
    <source>
        <dbReference type="ARBA" id="ARBA00022801"/>
    </source>
</evidence>
<dbReference type="SMART" id="SM00710">
    <property type="entry name" value="PbH1"/>
    <property type="match status" value="5"/>
</dbReference>
<sequence>MLGSLIRPGSEARAGGGACTVCVRSMIRVLFLLAAAETSYAKVVDYQADAGAVPCEKTFWKSCDSKTSDAEDNTAKMNTALAALAPGDVLKVPNATYLVMGGVYASGLTNATLQIDGTLLWSDDTKAWPTEVDKHNKTTSMPITAMTFDDTVGLAITSSGTGLLNGNGAAWWGLPGIGYLVRGKNRPPLMSINSARNFLLERIDFMQAPRFTFISTSLKNATIRHCHVDSRRTSSDSHGAIDLTAFNTDGFDVSGQDIHIHDCSVWNQDDTFCIKASQDEPTANVLIENVQASGVGLSIGSISAKTVENITFRNVVMHHTSKGVYIKFNAKAAKAPGGVIRNVTYENIYIDKPSSWPIWIGPQQAGIKEDGQAYNPCTGDPCSLCWPTLSTAKCPGVAALLDGLTLRNITIKKPSTSPGVIIGNSSVPMRNIVFDGVTFIDPPADGAFGSDYFHCEGVQGGVAKGGTWPVPPCFTNATARL</sequence>
<protein>
    <recommendedName>
        <fullName evidence="9">Pectate lyase superfamily protein domain-containing protein</fullName>
    </recommendedName>
</protein>
<keyword evidence="3" id="KW-1015">Disulfide bond</keyword>
<comment type="similarity">
    <text evidence="1 6">Belongs to the glycosyl hydrolase 28 family.</text>
</comment>
<evidence type="ECO:0008006" key="9">
    <source>
        <dbReference type="Google" id="ProtNLM"/>
    </source>
</evidence>
<feature type="chain" id="PRO_5031488394" description="Pectate lyase superfamily protein domain-containing protein" evidence="7">
    <location>
        <begin position="42"/>
        <end position="481"/>
    </location>
</feature>
<gene>
    <name evidence="8" type="ORF">CPOL0286_LOCUS1589</name>
</gene>
<feature type="signal peptide" evidence="7">
    <location>
        <begin position="1"/>
        <end position="41"/>
    </location>
</feature>
<dbReference type="PANTHER" id="PTHR31736">
    <property type="match status" value="1"/>
</dbReference>
<dbReference type="PANTHER" id="PTHR31736:SF19">
    <property type="entry name" value="PECTIN LYASE SUPERFAMILY PROTEIN-RELATED"/>
    <property type="match status" value="1"/>
</dbReference>
<dbReference type="Gene3D" id="2.160.20.10">
    <property type="entry name" value="Single-stranded right-handed beta-helix, Pectin lyase-like"/>
    <property type="match status" value="1"/>
</dbReference>
<evidence type="ECO:0000256" key="4">
    <source>
        <dbReference type="ARBA" id="ARBA00023180"/>
    </source>
</evidence>
<evidence type="ECO:0000256" key="1">
    <source>
        <dbReference type="ARBA" id="ARBA00008834"/>
    </source>
</evidence>
<dbReference type="SUPFAM" id="SSF51126">
    <property type="entry name" value="Pectin lyase-like"/>
    <property type="match status" value="1"/>
</dbReference>
<dbReference type="GO" id="GO:0005975">
    <property type="term" value="P:carbohydrate metabolic process"/>
    <property type="evidence" value="ECO:0007669"/>
    <property type="project" value="InterPro"/>
</dbReference>
<evidence type="ECO:0000256" key="6">
    <source>
        <dbReference type="RuleBase" id="RU361169"/>
    </source>
</evidence>
<organism evidence="8">
    <name type="scientific">Prymnesium polylepis</name>
    <dbReference type="NCBI Taxonomy" id="72548"/>
    <lineage>
        <taxon>Eukaryota</taxon>
        <taxon>Haptista</taxon>
        <taxon>Haptophyta</taxon>
        <taxon>Prymnesiophyceae</taxon>
        <taxon>Prymnesiales</taxon>
        <taxon>Prymnesiaceae</taxon>
        <taxon>Prymnesium</taxon>
    </lineage>
</organism>
<dbReference type="InterPro" id="IPR006626">
    <property type="entry name" value="PbH1"/>
</dbReference>
<evidence type="ECO:0000256" key="5">
    <source>
        <dbReference type="ARBA" id="ARBA00023295"/>
    </source>
</evidence>
<keyword evidence="2 6" id="KW-0378">Hydrolase</keyword>
<reference evidence="8" key="1">
    <citation type="submission" date="2021-01" db="EMBL/GenBank/DDBJ databases">
        <authorList>
            <person name="Corre E."/>
            <person name="Pelletier E."/>
            <person name="Niang G."/>
            <person name="Scheremetjew M."/>
            <person name="Finn R."/>
            <person name="Kale V."/>
            <person name="Holt S."/>
            <person name="Cochrane G."/>
            <person name="Meng A."/>
            <person name="Brown T."/>
            <person name="Cohen L."/>
        </authorList>
    </citation>
    <scope>NUCLEOTIDE SEQUENCE</scope>
    <source>
        <strain evidence="8">UIO037</strain>
    </source>
</reference>
<dbReference type="GO" id="GO:0004650">
    <property type="term" value="F:polygalacturonase activity"/>
    <property type="evidence" value="ECO:0007669"/>
    <property type="project" value="InterPro"/>
</dbReference>
<accession>A0A7S4HE27</accession>
<dbReference type="AlphaFoldDB" id="A0A7S4HE27"/>
<keyword evidence="7" id="KW-0732">Signal</keyword>
<dbReference type="InterPro" id="IPR011050">
    <property type="entry name" value="Pectin_lyase_fold/virulence"/>
</dbReference>